<organism evidence="5 6">
    <name type="scientific">Aplysia californica</name>
    <name type="common">California sea hare</name>
    <dbReference type="NCBI Taxonomy" id="6500"/>
    <lineage>
        <taxon>Eukaryota</taxon>
        <taxon>Metazoa</taxon>
        <taxon>Spiralia</taxon>
        <taxon>Lophotrochozoa</taxon>
        <taxon>Mollusca</taxon>
        <taxon>Gastropoda</taxon>
        <taxon>Heterobranchia</taxon>
        <taxon>Euthyneura</taxon>
        <taxon>Tectipleura</taxon>
        <taxon>Aplysiida</taxon>
        <taxon>Aplysioidea</taxon>
        <taxon>Aplysiidae</taxon>
        <taxon>Aplysia</taxon>
    </lineage>
</organism>
<evidence type="ECO:0000256" key="1">
    <source>
        <dbReference type="ARBA" id="ARBA00022729"/>
    </source>
</evidence>
<sequence length="4956" mass="544247">MCILSRTRRVDPKDTFYTGACENGDDTTSVEEYQLNSFCYCDVNGQDRCGPGNDIFTCPYMEIDENDVTDRLQDQALFPLKCLDIPFSYSEFPLFEYDESLSPAVIDISLPTDSGQTYEILKFQCTTNLNSLGSPYPIARTCKDVDGVRMTSVVESCALDLYVTSDFNWIQAAVQSMKVQCQLQLERNSSLWTGSPSAPPQEYTNLFCIANCGGAGTCEEGVCKCIENYGGADCYVNKLQPPNVFSLSNGGFCDLRDENCDNVIVYMNNTENSNQLSCYLKRMLTNSSGTFSTGDQLTKATATFLSVNELSCSIPSGSGTYEIIISGDGQRYSSPVYLFVYNSLCFDCAVNNQTCMPKVSGCLINGVCYENGEYNPSSLREYCDPAINATVWQTAQDSCQGLPLIWLEDGGFISGGESVVGDKESCKQMCLSQYGTGGNDCYSFDYNATSGNCSLNSADKRSDYESLIADSSSVNLEWNCENNPCHKENVIWTRKPGFAILGSGDKIVSGITSSFECRKRCLSETSFLCRSVQLLGDAGMCVLWAETSISAGNNFVRWPGYIFEEWSCASGTGNLLPLANPSASIVKDPSGGSEDYTLSCNFKTPDSTNATLQANIEWLVDNTVVEVSNIWTNQGDQEYNAHMNRAKLTNLAYGTKLSCGVSLCLNESCSETIGAFRRSNRINLILEVKSLPELTVTEGQRGEVISVVSNAPPSFLCDTYNSSSDCSFMIRVQVNHTAPGLACPLSGTMAQVVLGSSNTLDDADADGPFCGHIMTNRNWQTRADIAVVAKLDLVQDDDVKRTVHVSGSLVAENMIEIIKLDLQDVEVTVVNQDFGGVCVSMNDPHMITFDRRYYKNFNEGEFILYQHASLPYEIRGFYRRCKGKELGSCTCAVAARSGDDVLVIDRCGAKDSGRRDMPFLDLKLYQIGKLIPGTTVRRVGGGLKYEVGLPTGTVLEVDVKDDFLNVLIIASATDFNNTKGLCGLYDGDKDTMLTKRDGTVYDSIEVRPDEFSLSWRVDVTESLYTGFCGTLEFEPKVMTLCDCQGTYNGTCQDGGELITCSRTDDHFNYWKGEDITLDLQERSQSPMCEVSKSVGQAATDKFEYDPDQNAGDASWPTASNITEPMAEAFCGDVILNDIIGAACNQIIPDTVKYAVQACVKDIQISDDRSWAQSALSTVLSVCRYELFNNPAHWVNSTGTLSINSTFIGGMCFNQCSQHGPCVDGVCDCEDGYGLADCSVNTADSPDIYMLENDGLCNIQDSSQRPCDSVLVTGRVYAFSEQLKCRLQPIKITESDTEDDGKPVTVQAEYFSFHEITCPLPEARSYRIQVTNNNVNFSDSSTFTLYHPRCHDCSSSGVCKLTFESCFIDNECFLYGEPNPANESLVCDNYQSYDSWSLRKEYPYVRGNPVLSSNFNDSTREFTFSCEVTVQERQGVEYLIEWRHNGTGIAKVNISEVGVNTTVAFLDILDIPQFALGSDVSCALTACFAENCSTTESPPEESNSFTAAIKITDEKVTVTEGMGPATISAESNVPPKLLCVGEDPLLCNVFATVQTNQPEPLTCPNSDAEVPQLIFPLLEDFPGITECGVQYSEWPGIVKVPVKAALDSLIDGDVTRLVEVAVQVEYNMTVEVLSAIGKKEVLIIDNDSATLCASVNDPHMTSFDGRTYDVYLEGEFILYQHSSMMYEVHSFYRKCNKNRAACNCAVTVKSGDDVILIDRCGAKSGTSSQPLEVKILKNGELTPNTRVVQLLEGRKYKVILPTGTEVKVNVASDFLNVWIQPSAADFNSSRGLCGTYNKESDDDLTLPSGSIYPGDERQPNSFSLSWRVNASQSHYRGVCAESDAPLRNLSIVCQCSVNGTSCIPDLGVSRCLPSGDNPNKNGQGVDVTSSLLNSSVQSSGCNNLEQFEYEEDYVSGNFSWPTPSGWEEENATDFCVKFLMKSEIGFKCANKFSVDFNRTVRGCVSDIQIMDDTVYAIQALTSLLEQCLSSISRTVEFWIDMKPDTEFLNLLCPEDCNGNGKCTNGLCVCEKDYGGVDCSVDLTVAPDLAVLLPSVSCDVKDEDCSEIILIGGPFVNSNSLICIFQQIDYFDGISYSERENGTYLVQASFTTYERIECRLPFIGSFTVKVENSLGVVSQTIVRQVYNSECFSSCDDKRCVLEPKYCFIDNECYRVNEINSDDVDLVCDPQKSLSHWTDRNEYPRLDALPEIETRFDFNTSMFYLGCDWSGFTDNDTTLTVFAQWYQEDEFIAEEEIERNVTSAEISHVNFTGLAYGKKVYCGLVACITTRCNETRSPLIKSEDFVLEIKIVNPSVEIQEGEDKAIRVTSTFPPAVFCDVDTNVSCSIFIGFEVQHSKDDIVCPVTNETVPQLVFWGLLDNSAVSCGVVLTNENWQTALSVLVRAVVDGKTDGDQERSVNVTAVLSHTITVSLQTFTVKVIDSDQVAVCQSINDPHMTTFDGRYYNNFNVGEFILYRHTTLPYEVRSYFRKCNKNRASCNCAVVVRAGDDTIRVDRCGREKDQNGKESPLDVGLYLRGQMTSGLSIVQYNDGKKYEIFLPSNTKVVVVVDSKYINVVIQASSFDFGNTEGLCGTYDGDKKNDLTSSTGVLVDGSRVDDFSLSWRVEQKDSIYSGFCGQDFAVGSTQTFCSCGVVSGTDCGVSHVSSCQEGLRVISGGTDITMSLKTGAIRPPCGFQLEFEYDTAYIPKPPSWPTPSGFNLTTATEFCEKYIQASISAQACLGAVRDLNLEFVLKGCVEDIQILDSTEFAASAVENLNMRCLTHVQVNISYWVTIESGVVINPVVFDSLCPADCNNNGNCSKGVCICDAGFGGTACDIDLTSPPKLTNTPEIQICDSKNSTCPNEILIFGENFLNSEQLTCHFKEITILETSISVSDKEIISQATFINFNVVKCTFPSLGSFTIAVSNTNISISTSINFLLFDSACVSCDPRSGKCFLVDDTCFIENKCYKFDEPSPENGSLSCQPFVSQTSFTLIPSNPTVRKPTISTSTLENSPYFEIQCSLGADEDNSVACKDGVAYEVKWETSTGIHLTEDNFKCGSKARFSRQDLQGDFELGDYVVCAVRACIALSCNGTYSEWRYSDQVSSAIQIKENELEVTEEAETVKIHLTSPFPPGFFCTNFSNWDICSIDIQIQTEQSHVLHCDGSQVPQVVVKQVGNDGDEVLQCGRRINQDTWMTSFVFEIKAVQDNLVEPDQKLMLNITADVLLDEDVHSSQSVGLLNLTVLDNDKVSQCAFGVHMSTFDSKYFNNYRRGEFIVYRHTSMPFEVRTLQQSCDSNQTCTCAVMVLSGNDVVVLDRCDGGAAGALDTRLYLNGDLTEDTRVIQFVDGGRYRIVLPTMTYIDVSLASLASDFYLEGVIHSSAKDFAQVDGLCGNNDDSDRNDFFKMDNSTSNDTRATPDAFIEHWRAEKSFLNGLCVEAGVNYAVPGKESYCQCVNRTQPVCGKDVDVFLCGVAPVGMNSIAVQTGTDVTEKLLRLGRPSSGCCQQTKEYDYSTGTDFEPPQLSWPTSSKNLTESLARDSCTKALNESQIMSVCSGYLHDSKDIERIVQQCVDDIQISEDETRVEGYMSSVLWACIDAVSSQVEHWTDVDGYLAPSDIDVCYNNCSREGSCLKGSCLCNDGFGSADCSVNMASPPTLLSILGGKICDVKSLADCTSVVLFGTGFADTQNLTCHFNENGTVSTSSAIFIASNKIVCSKTLTSSAEISVSLDGFTTSNQLTRTLYDGSCEMCDDSGCTRRDNLCSINGACYSCGSVFEDDVTRFCLPSNATDRWSLISDVFAKRYKFLNVQGSILETSVSNIAVTGDVKLVTGYGGAKYAQFSESGQSLTVRKSDLSLLETSSCTLGFTLRFYVKFTSICEDGYVLRTWRKANESGLSVSICDGSARISVRTRNKEMSVRTGAVKMNSYIEAEISWSDSLGLSVVWDGKTYATTRYTVLNHETGTGSDLVLGSSGTETCWLGMVLGGLEIFTAPKPVLESIGIITELPTLPARPTVEIFYEAVNATTTFSCSFESLGRGDVRYKVEWFVDDMSVKQIQLGSSQIEDVIGESEFENATFGSKIMCSVTPCYVFNCDDLSGPTFSASYEITVTIVQSQITVTEGAGSSAIKVIPTVPPYMLCKSFVTVSSETTLQVSSAIGTFSGEQICPQGNALRQVVVGGGNTAGCSSSVSSQDWQSGAAVPIVATVDLVKDGDVRGNVNITASVECEGKLEILISKTVEVTVIDKDIGKQCQSVNDPHIQTFDGVSYDNFKEGEFTLYQHTELPYAVHTFYRRCNRGIASCNCAVAVRVEDDVILIDKCGPGRNIKKRASTVKLIRNGDVNPGFKLQRYDQGNQYHIIMPSGTTVIVESSRNGQFLNVWVTVSSADYGHTMGLCGSYDDDKSNEFFNLDGIDLKIGGKQQKQFSEYWRVKKEQSIYSGFCPEDIEDRTSFEYCNCVAGAAPTCGSDLNLVACKKDSVLETSIIKIYEDITAELVASSEEPEHCFDPLAELIEFEFNINYTFEFTNVFWPTPSGIEYEHAKDLCGSALMSSSLSAAGCGIDFTVDVESAIEFCINDIKMTDDTSWTVTMLNNIRIQCITQITLNVTQQIIPFCPNECSGVGTCFKNYVCFCGPDYGGFDCSINLMVPPILFEIVGGNLCDHRLDPDGCKQITVTGSKFSQTVSTLNVLQCHLKRLVVGATDVSVDVTKTEIVFEATFISLEEVRCNVDQPGSWEVSISNKEGYVSLPLVFISFDSNCQVCSLTGCTIRDDVCNIGGECYENGATKPDDNTQICNTKVSNVGWTQVTVPNILELIQRYIFIRIEGNFLVTPTFQLQVFGTPTLIDGPAGGNAILFNGINEYLSLMDLTGTCLGDLSKCIYGLTIKFSLAINEFRNDMYILSCGGDTKDTSGLSIWWKGSHLRARVRTETKEWKVSMLGLKRYLLYFTFPIQWPSEFKQKRSS</sequence>
<keyword evidence="1" id="KW-0732">Signal</keyword>
<dbReference type="SMART" id="SM00181">
    <property type="entry name" value="EGF"/>
    <property type="match status" value="5"/>
</dbReference>
<proteinExistence type="predicted"/>
<name>A0ABM1W002_APLCA</name>
<evidence type="ECO:0000259" key="3">
    <source>
        <dbReference type="PROSITE" id="PS50948"/>
    </source>
</evidence>
<dbReference type="Gene3D" id="2.60.120.260">
    <property type="entry name" value="Galactose-binding domain-like"/>
    <property type="match status" value="1"/>
</dbReference>
<dbReference type="Proteomes" id="UP000694888">
    <property type="component" value="Unplaced"/>
</dbReference>
<dbReference type="InterPro" id="IPR050969">
    <property type="entry name" value="Dev_Signal_Modulators"/>
</dbReference>
<evidence type="ECO:0000256" key="2">
    <source>
        <dbReference type="ARBA" id="ARBA00023157"/>
    </source>
</evidence>
<feature type="domain" description="VWFD" evidence="4">
    <location>
        <begin position="836"/>
        <end position="1023"/>
    </location>
</feature>
<dbReference type="SUPFAM" id="SSF49899">
    <property type="entry name" value="Concanavalin A-like lectins/glucanases"/>
    <property type="match status" value="1"/>
</dbReference>
<dbReference type="InterPro" id="IPR001846">
    <property type="entry name" value="VWF_type-D"/>
</dbReference>
<keyword evidence="2" id="KW-1015">Disulfide bond</keyword>
<dbReference type="GeneID" id="118477191"/>
<dbReference type="SMART" id="SM00216">
    <property type="entry name" value="VWD"/>
    <property type="match status" value="5"/>
</dbReference>
<evidence type="ECO:0000313" key="5">
    <source>
        <dbReference type="Proteomes" id="UP000694888"/>
    </source>
</evidence>
<dbReference type="PANTHER" id="PTHR14949:SF54">
    <property type="entry name" value="VWFD DOMAIN-CONTAINING PROTEIN"/>
    <property type="match status" value="1"/>
</dbReference>
<dbReference type="Gene3D" id="3.50.4.10">
    <property type="entry name" value="Hepatocyte Growth Factor"/>
    <property type="match status" value="1"/>
</dbReference>
<dbReference type="Pfam" id="PF00094">
    <property type="entry name" value="VWD"/>
    <property type="match status" value="5"/>
</dbReference>
<feature type="domain" description="VWFD" evidence="4">
    <location>
        <begin position="3246"/>
        <end position="3434"/>
    </location>
</feature>
<evidence type="ECO:0000259" key="4">
    <source>
        <dbReference type="PROSITE" id="PS51233"/>
    </source>
</evidence>
<accession>A0ABM1W002</accession>
<dbReference type="InterPro" id="IPR003609">
    <property type="entry name" value="Pan_app"/>
</dbReference>
<dbReference type="PANTHER" id="PTHR14949">
    <property type="entry name" value="EGF-LIKE-DOMAIN, MULTIPLE 7, 8"/>
    <property type="match status" value="1"/>
</dbReference>
<dbReference type="InterPro" id="IPR058727">
    <property type="entry name" value="Helical_Vwde"/>
</dbReference>
<feature type="domain" description="VWFD" evidence="4">
    <location>
        <begin position="2444"/>
        <end position="2634"/>
    </location>
</feature>
<feature type="domain" description="Apple" evidence="3">
    <location>
        <begin position="485"/>
        <end position="568"/>
    </location>
</feature>
<evidence type="ECO:0000313" key="6">
    <source>
        <dbReference type="RefSeq" id="XP_035827995.1"/>
    </source>
</evidence>
<dbReference type="Gene3D" id="2.10.25.10">
    <property type="entry name" value="Laminin"/>
    <property type="match status" value="2"/>
</dbReference>
<dbReference type="InterPro" id="IPR000742">
    <property type="entry name" value="EGF"/>
</dbReference>
<dbReference type="Pfam" id="PF26129">
    <property type="entry name" value="Vwde"/>
    <property type="match status" value="6"/>
</dbReference>
<dbReference type="Pfam" id="PF00024">
    <property type="entry name" value="PAN_1"/>
    <property type="match status" value="2"/>
</dbReference>
<dbReference type="RefSeq" id="XP_035827995.1">
    <property type="nucleotide sequence ID" value="XM_035972102.1"/>
</dbReference>
<reference evidence="6" key="1">
    <citation type="submission" date="2025-08" db="UniProtKB">
        <authorList>
            <consortium name="RefSeq"/>
        </authorList>
    </citation>
    <scope>IDENTIFICATION</scope>
</reference>
<feature type="domain" description="Apple" evidence="3">
    <location>
        <begin position="399"/>
        <end position="480"/>
    </location>
</feature>
<gene>
    <name evidence="6" type="primary">LOC118477191</name>
</gene>
<feature type="domain" description="VWFD" evidence="4">
    <location>
        <begin position="1649"/>
        <end position="1839"/>
    </location>
</feature>
<dbReference type="PROSITE" id="PS00022">
    <property type="entry name" value="EGF_1"/>
    <property type="match status" value="1"/>
</dbReference>
<protein>
    <submittedName>
        <fullName evidence="6">Uncharacterized protein LOC118477191</fullName>
    </submittedName>
</protein>
<dbReference type="PROSITE" id="PS51233">
    <property type="entry name" value="VWFD"/>
    <property type="match status" value="5"/>
</dbReference>
<feature type="domain" description="VWFD" evidence="4">
    <location>
        <begin position="4245"/>
        <end position="4437"/>
    </location>
</feature>
<dbReference type="PROSITE" id="PS50948">
    <property type="entry name" value="PAN"/>
    <property type="match status" value="2"/>
</dbReference>
<keyword evidence="5" id="KW-1185">Reference proteome</keyword>
<dbReference type="SUPFAM" id="SSF57414">
    <property type="entry name" value="Hairpin loop containing domain-like"/>
    <property type="match status" value="1"/>
</dbReference>
<dbReference type="InterPro" id="IPR013320">
    <property type="entry name" value="ConA-like_dom_sf"/>
</dbReference>